<name>A0A158E8M0_9BURK</name>
<gene>
    <name evidence="1" type="ORF">AWB80_08498</name>
</gene>
<proteinExistence type="predicted"/>
<organism evidence="1 2">
    <name type="scientific">Caballeronia pedi</name>
    <dbReference type="NCBI Taxonomy" id="1777141"/>
    <lineage>
        <taxon>Bacteria</taxon>
        <taxon>Pseudomonadati</taxon>
        <taxon>Pseudomonadota</taxon>
        <taxon>Betaproteobacteria</taxon>
        <taxon>Burkholderiales</taxon>
        <taxon>Burkholderiaceae</taxon>
        <taxon>Caballeronia</taxon>
    </lineage>
</organism>
<evidence type="ECO:0000313" key="1">
    <source>
        <dbReference type="EMBL" id="SAL03232.1"/>
    </source>
</evidence>
<accession>A0A158E8M0</accession>
<dbReference type="Proteomes" id="UP000054911">
    <property type="component" value="Unassembled WGS sequence"/>
</dbReference>
<protein>
    <submittedName>
        <fullName evidence="1">Uncharacterized protein</fullName>
    </submittedName>
</protein>
<evidence type="ECO:0000313" key="2">
    <source>
        <dbReference type="Proteomes" id="UP000054911"/>
    </source>
</evidence>
<reference evidence="1" key="1">
    <citation type="submission" date="2016-01" db="EMBL/GenBank/DDBJ databases">
        <authorList>
            <person name="Peeters C."/>
        </authorList>
    </citation>
    <scope>NUCLEOTIDE SEQUENCE [LARGE SCALE GENOMIC DNA]</scope>
    <source>
        <strain evidence="1">LMG 29323</strain>
    </source>
</reference>
<dbReference type="AlphaFoldDB" id="A0A158E8M0"/>
<dbReference type="EMBL" id="FCOE02000128">
    <property type="protein sequence ID" value="SAL03232.1"/>
    <property type="molecule type" value="Genomic_DNA"/>
</dbReference>
<keyword evidence="2" id="KW-1185">Reference proteome</keyword>
<comment type="caution">
    <text evidence="1">The sequence shown here is derived from an EMBL/GenBank/DDBJ whole genome shotgun (WGS) entry which is preliminary data.</text>
</comment>
<sequence>MFDSRFLKNGHVLCILRSVASRFARSSSEPDLSRYAVTALPKPNQPVSNKRH</sequence>